<dbReference type="Proteomes" id="UP000251634">
    <property type="component" value="Unassembled WGS sequence"/>
</dbReference>
<comment type="caution">
    <text evidence="1">The sequence shown here is derived from an EMBL/GenBank/DDBJ whole genome shotgun (WGS) entry which is preliminary data.</text>
</comment>
<sequence>MKEYTEIERDAIREIDKFDVDDYLAFGPNYFSCGWKKNTYYNYNYAVALALIGHFYGDEDCSNSDYHKGVKYIADAVGVSNRMVKILRKKLKHKNGYWFKTPYKTAKIIQKVIDKLRECEQENNVNDFLKKCDCTGYREILIAEQFVAIKKASEGRRKKVVKLADDLKNITVKVGDNA</sequence>
<dbReference type="AlphaFoldDB" id="A0A329TT06"/>
<reference evidence="1 2" key="1">
    <citation type="submission" date="2018-02" db="EMBL/GenBank/DDBJ databases">
        <title>Complete genome sequencing of Faecalibacterium prausnitzii strains isolated from the human gut.</title>
        <authorList>
            <person name="Fitzgerald B.C."/>
            <person name="Shkoporov A.N."/>
            <person name="Ross P.R."/>
            <person name="Hill C."/>
        </authorList>
    </citation>
    <scope>NUCLEOTIDE SEQUENCE [LARGE SCALE GENOMIC DNA]</scope>
    <source>
        <strain evidence="1 2">APC942/8-14-2</strain>
    </source>
</reference>
<protein>
    <submittedName>
        <fullName evidence="1">Uncharacterized protein</fullName>
    </submittedName>
</protein>
<accession>A0A329TT06</accession>
<proteinExistence type="predicted"/>
<dbReference type="EMBL" id="PRKZ01000001">
    <property type="protein sequence ID" value="RAW52073.1"/>
    <property type="molecule type" value="Genomic_DNA"/>
</dbReference>
<organism evidence="1 2">
    <name type="scientific">Faecalibacterium prausnitzii</name>
    <dbReference type="NCBI Taxonomy" id="853"/>
    <lineage>
        <taxon>Bacteria</taxon>
        <taxon>Bacillati</taxon>
        <taxon>Bacillota</taxon>
        <taxon>Clostridia</taxon>
        <taxon>Eubacteriales</taxon>
        <taxon>Oscillospiraceae</taxon>
        <taxon>Faecalibacterium</taxon>
    </lineage>
</organism>
<evidence type="ECO:0000313" key="1">
    <source>
        <dbReference type="EMBL" id="RAW52073.1"/>
    </source>
</evidence>
<dbReference type="RefSeq" id="WP_112114679.1">
    <property type="nucleotide sequence ID" value="NZ_PRKZ01000001.1"/>
</dbReference>
<name>A0A329TT06_9FIRM</name>
<evidence type="ECO:0000313" key="2">
    <source>
        <dbReference type="Proteomes" id="UP000251634"/>
    </source>
</evidence>
<gene>
    <name evidence="1" type="ORF">C4N25_01265</name>
</gene>